<protein>
    <recommendedName>
        <fullName evidence="5">TOG domain-containing protein</fullName>
    </recommendedName>
</protein>
<organism evidence="6 7">
    <name type="scientific">Adineta steineri</name>
    <dbReference type="NCBI Taxonomy" id="433720"/>
    <lineage>
        <taxon>Eukaryota</taxon>
        <taxon>Metazoa</taxon>
        <taxon>Spiralia</taxon>
        <taxon>Gnathifera</taxon>
        <taxon>Rotifera</taxon>
        <taxon>Eurotatoria</taxon>
        <taxon>Bdelloidea</taxon>
        <taxon>Adinetida</taxon>
        <taxon>Adinetidae</taxon>
        <taxon>Adineta</taxon>
    </lineage>
</organism>
<evidence type="ECO:0000259" key="5">
    <source>
        <dbReference type="SMART" id="SM01349"/>
    </source>
</evidence>
<dbReference type="SMART" id="SM01349">
    <property type="entry name" value="TOG"/>
    <property type="match status" value="1"/>
</dbReference>
<dbReference type="InterPro" id="IPR034085">
    <property type="entry name" value="TOG"/>
</dbReference>
<dbReference type="EMBL" id="CAJOAY010003368">
    <property type="protein sequence ID" value="CAF4018126.1"/>
    <property type="molecule type" value="Genomic_DNA"/>
</dbReference>
<dbReference type="InterPro" id="IPR016024">
    <property type="entry name" value="ARM-type_fold"/>
</dbReference>
<dbReference type="Pfam" id="PF13646">
    <property type="entry name" value="HEAT_2"/>
    <property type="match status" value="4"/>
</dbReference>
<dbReference type="InterPro" id="IPR004155">
    <property type="entry name" value="PBS_lyase_HEAT"/>
</dbReference>
<gene>
    <name evidence="6" type="ORF">OKA104_LOCUS30793</name>
</gene>
<dbReference type="SUPFAM" id="SSF48371">
    <property type="entry name" value="ARM repeat"/>
    <property type="match status" value="1"/>
</dbReference>
<evidence type="ECO:0000256" key="2">
    <source>
        <dbReference type="ARBA" id="ARBA00045876"/>
    </source>
</evidence>
<dbReference type="GO" id="GO:0016491">
    <property type="term" value="F:oxidoreductase activity"/>
    <property type="evidence" value="ECO:0007669"/>
    <property type="project" value="TreeGrafter"/>
</dbReference>
<reference evidence="6" key="1">
    <citation type="submission" date="2021-02" db="EMBL/GenBank/DDBJ databases">
        <authorList>
            <person name="Nowell W R."/>
        </authorList>
    </citation>
    <scope>NUCLEOTIDE SEQUENCE</scope>
</reference>
<dbReference type="SUPFAM" id="SSF52540">
    <property type="entry name" value="P-loop containing nucleoside triphosphate hydrolases"/>
    <property type="match status" value="1"/>
</dbReference>
<name>A0A819PND7_9BILA</name>
<comment type="function">
    <text evidence="2">Catalyzes the hydroxylation of the N(6)-(4-aminobutyl)-L-lysine intermediate produced by deoxyhypusine synthase/DHPS on a critical lysine of the eukaryotic translation initiation factor 5A/eIF-5A. This is the second step of the post-translational modification of that lysine into an unusual amino acid residue named hypusine. Hypusination is unique to mature eIF-5A factor and is essential for its function.</text>
</comment>
<dbReference type="PROSITE" id="PS50077">
    <property type="entry name" value="HEAT_REPEAT"/>
    <property type="match status" value="1"/>
</dbReference>
<dbReference type="InterPro" id="IPR027417">
    <property type="entry name" value="P-loop_NTPase"/>
</dbReference>
<dbReference type="Gene3D" id="1.25.10.10">
    <property type="entry name" value="Leucine-rich Repeat Variant"/>
    <property type="match status" value="4"/>
</dbReference>
<dbReference type="SMART" id="SM00567">
    <property type="entry name" value="EZ_HEAT"/>
    <property type="match status" value="8"/>
</dbReference>
<evidence type="ECO:0000313" key="7">
    <source>
        <dbReference type="Proteomes" id="UP000663881"/>
    </source>
</evidence>
<dbReference type="AlphaFoldDB" id="A0A819PND7"/>
<feature type="domain" description="TOG" evidence="5">
    <location>
        <begin position="458"/>
        <end position="660"/>
    </location>
</feature>
<comment type="caution">
    <text evidence="6">The sequence shown here is derived from an EMBL/GenBank/DDBJ whole genome shotgun (WGS) entry which is preliminary data.</text>
</comment>
<evidence type="ECO:0000313" key="6">
    <source>
        <dbReference type="EMBL" id="CAF4018126.1"/>
    </source>
</evidence>
<dbReference type="PANTHER" id="PTHR12697">
    <property type="entry name" value="PBS LYASE HEAT-LIKE PROTEIN"/>
    <property type="match status" value="1"/>
</dbReference>
<dbReference type="InterPro" id="IPR011989">
    <property type="entry name" value="ARM-like"/>
</dbReference>
<dbReference type="Pfam" id="PF05729">
    <property type="entry name" value="NACHT"/>
    <property type="match status" value="1"/>
</dbReference>
<dbReference type="PANTHER" id="PTHR12697:SF5">
    <property type="entry name" value="DEOXYHYPUSINE HYDROXYLASE"/>
    <property type="match status" value="1"/>
</dbReference>
<accession>A0A819PND7</accession>
<feature type="coiled-coil region" evidence="4">
    <location>
        <begin position="14"/>
        <end position="44"/>
    </location>
</feature>
<keyword evidence="1" id="KW-0677">Repeat</keyword>
<dbReference type="InterPro" id="IPR007111">
    <property type="entry name" value="NACHT_NTPase"/>
</dbReference>
<proteinExistence type="predicted"/>
<feature type="non-terminal residue" evidence="6">
    <location>
        <position position="1"/>
    </location>
</feature>
<evidence type="ECO:0000256" key="4">
    <source>
        <dbReference type="SAM" id="Coils"/>
    </source>
</evidence>
<dbReference type="Proteomes" id="UP000663881">
    <property type="component" value="Unassembled WGS sequence"/>
</dbReference>
<keyword evidence="4" id="KW-0175">Coiled coil</keyword>
<dbReference type="Gene3D" id="3.40.50.300">
    <property type="entry name" value="P-loop containing nucleotide triphosphate hydrolases"/>
    <property type="match status" value="1"/>
</dbReference>
<evidence type="ECO:0000256" key="1">
    <source>
        <dbReference type="ARBA" id="ARBA00022737"/>
    </source>
</evidence>
<evidence type="ECO:0000256" key="3">
    <source>
        <dbReference type="PROSITE-ProRule" id="PRU00103"/>
    </source>
</evidence>
<feature type="repeat" description="HEAT" evidence="3">
    <location>
        <begin position="604"/>
        <end position="642"/>
    </location>
</feature>
<sequence>MDLGKSFSIDQSYINLAIIETKELQEKEKKLKQQDEQYTLQQENEQNYVSKQYNDKNPGTYEEIYGTKTPIDVKNIFDKCKDQTKKVLLLGCAGIGKSAFCQYVTYKWAKRELWTQYDLVILIRLRKLTDSRYLSAQSYSPIDLVEREYFPFGDFSNEEKQQLKEHCNHGKVLWILDGYDEFVHNIPDKVADAFNYILTRQHHILTCRPYAIALPYDVQMEVTGFTNDNIEKYIKQFFDQIKDKISNYTFEGQKLLHFLKSNTSIWGIAHIPVNLKLICNLWHDMDWTKNKTLTMTTLYDNITECLCERHLTKQNKILAFNAMEHNDIILPSTLLEKTEQEAKCDLDDHPQLLNFGILKSYNDMPTGSQHPAQQQQAAWEALRAMGEKAATNEVISTLISALRNDYSHFRESGYKALQAIWEKAATNQVISGLINALRNEKQFVRESACKALKAIGEKEPTNEVISTLINALLDEEWSVRQCACVALEAIGEKAATNEVISTLISALRDEEWSVRQSGCTALGAMGEKAVTNEVICSVVNALRDENSHVRHAACRTLGEMGEKAATNEVISTLINVLRDEEWSVRQSGCATLGAMGEKAATNDVISALINALRDQDLNVRHTACQALGAMGEKAATNEVISSLINILRDEEQSVRQSGCATLGAIGKKAATNGVISSLIIALRDQDLNVRHTACQALGAMGEKAATNEVISSLINILRDEQRPAREYACAALVAMGEKAATNELISDLINTLRAEA</sequence>
<dbReference type="InterPro" id="IPR021133">
    <property type="entry name" value="HEAT_type_2"/>
</dbReference>